<evidence type="ECO:0000313" key="4">
    <source>
        <dbReference type="EMBL" id="MUH59514.1"/>
    </source>
</evidence>
<feature type="transmembrane region" description="Helical" evidence="2">
    <location>
        <begin position="340"/>
        <end position="360"/>
    </location>
</feature>
<feature type="transmembrane region" description="Helical" evidence="2">
    <location>
        <begin position="131"/>
        <end position="153"/>
    </location>
</feature>
<dbReference type="Pfam" id="PF02517">
    <property type="entry name" value="Rce1-like"/>
    <property type="match status" value="1"/>
</dbReference>
<evidence type="ECO:0000313" key="5">
    <source>
        <dbReference type="Proteomes" id="UP000487882"/>
    </source>
</evidence>
<comment type="caution">
    <text evidence="4">The sequence shown here is derived from an EMBL/GenBank/DDBJ whole genome shotgun (WGS) entry which is preliminary data.</text>
</comment>
<keyword evidence="2" id="KW-1133">Transmembrane helix</keyword>
<evidence type="ECO:0000256" key="2">
    <source>
        <dbReference type="SAM" id="Phobius"/>
    </source>
</evidence>
<dbReference type="SUPFAM" id="SSF81995">
    <property type="entry name" value="beta-sandwich domain of Sec23/24"/>
    <property type="match status" value="1"/>
</dbReference>
<feature type="compositionally biased region" description="Low complexity" evidence="1">
    <location>
        <begin position="22"/>
        <end position="32"/>
    </location>
</feature>
<dbReference type="PANTHER" id="PTHR36435">
    <property type="entry name" value="SLR1288 PROTEIN"/>
    <property type="match status" value="1"/>
</dbReference>
<feature type="domain" description="CAAX prenyl protease 2/Lysostaphin resistance protein A-like" evidence="3">
    <location>
        <begin position="218"/>
        <end position="304"/>
    </location>
</feature>
<feature type="transmembrane region" description="Helical" evidence="2">
    <location>
        <begin position="174"/>
        <end position="196"/>
    </location>
</feature>
<feature type="transmembrane region" description="Helical" evidence="2">
    <location>
        <begin position="100"/>
        <end position="125"/>
    </location>
</feature>
<dbReference type="GO" id="GO:0004175">
    <property type="term" value="F:endopeptidase activity"/>
    <property type="evidence" value="ECO:0007669"/>
    <property type="project" value="UniProtKB-ARBA"/>
</dbReference>
<evidence type="ECO:0000259" key="3">
    <source>
        <dbReference type="Pfam" id="PF02517"/>
    </source>
</evidence>
<dbReference type="Proteomes" id="UP000487882">
    <property type="component" value="Unassembled WGS sequence"/>
</dbReference>
<feature type="region of interest" description="Disordered" evidence="1">
    <location>
        <begin position="1"/>
        <end position="63"/>
    </location>
</feature>
<dbReference type="InterPro" id="IPR003675">
    <property type="entry name" value="Rce1/LyrA-like_dom"/>
</dbReference>
<feature type="compositionally biased region" description="Pro residues" evidence="1">
    <location>
        <begin position="54"/>
        <end position="63"/>
    </location>
</feature>
<organism evidence="4 5">
    <name type="scientific">Bifidobacterium canis</name>
    <dbReference type="NCBI Taxonomy" id="2610880"/>
    <lineage>
        <taxon>Bacteria</taxon>
        <taxon>Bacillati</taxon>
        <taxon>Actinomycetota</taxon>
        <taxon>Actinomycetes</taxon>
        <taxon>Bifidobacteriales</taxon>
        <taxon>Bifidobacteriaceae</taxon>
        <taxon>Bifidobacterium</taxon>
    </lineage>
</organism>
<proteinExistence type="predicted"/>
<feature type="transmembrane region" description="Helical" evidence="2">
    <location>
        <begin position="270"/>
        <end position="286"/>
    </location>
</feature>
<feature type="compositionally biased region" description="Pro residues" evidence="1">
    <location>
        <begin position="33"/>
        <end position="47"/>
    </location>
</feature>
<dbReference type="PANTHER" id="PTHR36435:SF1">
    <property type="entry name" value="CAAX AMINO TERMINAL PROTEASE FAMILY PROTEIN"/>
    <property type="match status" value="1"/>
</dbReference>
<name>A0A7K1J4E3_9BIFI</name>
<dbReference type="InterPro" id="IPR052710">
    <property type="entry name" value="CAAX_protease"/>
</dbReference>
<gene>
    <name evidence="4" type="ORF">GSD1FS_0843</name>
</gene>
<feature type="transmembrane region" description="Helical" evidence="2">
    <location>
        <begin position="293"/>
        <end position="312"/>
    </location>
</feature>
<keyword evidence="2" id="KW-0812">Transmembrane</keyword>
<dbReference type="EMBL" id="WNLP01000003">
    <property type="protein sequence ID" value="MUH59514.1"/>
    <property type="molecule type" value="Genomic_DNA"/>
</dbReference>
<feature type="transmembrane region" description="Helical" evidence="2">
    <location>
        <begin position="381"/>
        <end position="403"/>
    </location>
</feature>
<evidence type="ECO:0000256" key="1">
    <source>
        <dbReference type="SAM" id="MobiDB-lite"/>
    </source>
</evidence>
<sequence length="404" mass="45608">MSEPNQWPPFENTPNGGSANGQQPTQQQFQQPQQPPQQQPWQVPPQMPQQQLPPQVPPQVPPQYPMWQVPQQYPSQYPQQPVQYGRPSLLETARRAYSRLGAAFSVMLVVWNVVMVIFSVAIGGVNPEALNWAWVSLLLSDLALYVIAIPIAYAMMRPLPELPTREFRLTPSRLFVWFLISMAIMFIGSLLSNGLIELLSEGNSSENRIDTLIDNIPPWLNLLSVAVVGPIIEEWLCRKQIISRLRRYGEKTAILVSALIFGLMHMNLYQFFYAFGLGLVFGYIYVRTSRLRYTIGLHMALNFLGSVASPFFSDWLSTQHTATTTAEKQMETLLNLSAELYMLLYLIAVVAGMILLIVECRKLEFYETPEQLPKGTAERCAFGNAGMIVFLVISIALTVLALIQ</sequence>
<keyword evidence="2" id="KW-0472">Membrane</keyword>
<dbReference type="GO" id="GO:0080120">
    <property type="term" value="P:CAAX-box protein maturation"/>
    <property type="evidence" value="ECO:0007669"/>
    <property type="project" value="UniProtKB-ARBA"/>
</dbReference>
<dbReference type="AlphaFoldDB" id="A0A7K1J4E3"/>
<accession>A0A7K1J4E3</accession>
<protein>
    <submittedName>
        <fullName evidence="4">Peptidase</fullName>
    </submittedName>
</protein>
<keyword evidence="5" id="KW-1185">Reference proteome</keyword>
<feature type="compositionally biased region" description="Polar residues" evidence="1">
    <location>
        <begin position="12"/>
        <end position="21"/>
    </location>
</feature>
<reference evidence="4 5" key="1">
    <citation type="submission" date="2019-09" db="EMBL/GenBank/DDBJ databases">
        <title>Bifidobacterium canis sp. nov., isolated from the digestive tract of German Shepherd dog puppy.</title>
        <authorList>
            <person name="Bunesova V."/>
        </authorList>
    </citation>
    <scope>NUCLEOTIDE SEQUENCE [LARGE SCALE GENOMIC DNA]</scope>
    <source>
        <strain evidence="4 5">GSD1FS</strain>
    </source>
</reference>
<dbReference type="RefSeq" id="WP_246165806.1">
    <property type="nucleotide sequence ID" value="NZ_WNLP01000003.1"/>
</dbReference>